<protein>
    <submittedName>
        <fullName evidence="1">Uncharacterized protein</fullName>
    </submittedName>
</protein>
<dbReference type="Proteomes" id="UP001439008">
    <property type="component" value="Unassembled WGS sequence"/>
</dbReference>
<dbReference type="EMBL" id="JBDODL010002147">
    <property type="protein sequence ID" value="MES1922051.1"/>
    <property type="molecule type" value="Genomic_DNA"/>
</dbReference>
<evidence type="ECO:0000313" key="2">
    <source>
        <dbReference type="Proteomes" id="UP001439008"/>
    </source>
</evidence>
<comment type="caution">
    <text evidence="1">The sequence shown here is derived from an EMBL/GenBank/DDBJ whole genome shotgun (WGS) entry which is preliminary data.</text>
</comment>
<sequence>MAETAFSEKEQRETNARFREYIEWARKNDEIEDIRPAEEVTAFEAAKERYLEIDVKRRLKLRKLFKLRRKFRKEALEALPPRLRLAAIQPFNDDKRKFRFYPLQIYPATERQLLPNDLEKRKRLWHLDKSFDEAN</sequence>
<keyword evidence="2" id="KW-1185">Reference proteome</keyword>
<gene>
    <name evidence="1" type="ORF">MHBO_003568</name>
</gene>
<proteinExistence type="predicted"/>
<evidence type="ECO:0000313" key="1">
    <source>
        <dbReference type="EMBL" id="MES1922051.1"/>
    </source>
</evidence>
<name>A0ABV2AQW2_9EUKA</name>
<accession>A0ABV2AQW2</accession>
<organism evidence="1 2">
    <name type="scientific">Bonamia ostreae</name>
    <dbReference type="NCBI Taxonomy" id="126728"/>
    <lineage>
        <taxon>Eukaryota</taxon>
        <taxon>Sar</taxon>
        <taxon>Rhizaria</taxon>
        <taxon>Endomyxa</taxon>
        <taxon>Ascetosporea</taxon>
        <taxon>Haplosporida</taxon>
        <taxon>Bonamia</taxon>
    </lineage>
</organism>
<reference evidence="1 2" key="1">
    <citation type="journal article" date="2024" name="BMC Biol.">
        <title>Comparative genomics of Ascetosporea gives new insight into the evolutionary basis for animal parasitism in Rhizaria.</title>
        <authorList>
            <person name="Hiltunen Thoren M."/>
            <person name="Onut-Brannstrom I."/>
            <person name="Alfjorden A."/>
            <person name="Peckova H."/>
            <person name="Swords F."/>
            <person name="Hooper C."/>
            <person name="Holzer A.S."/>
            <person name="Bass D."/>
            <person name="Burki F."/>
        </authorList>
    </citation>
    <scope>NUCLEOTIDE SEQUENCE [LARGE SCALE GENOMIC DNA]</scope>
    <source>
        <strain evidence="1">20-A016</strain>
    </source>
</reference>